<accession>A7RX54</accession>
<feature type="domain" description="CCHC-type" evidence="7">
    <location>
        <begin position="396"/>
        <end position="409"/>
    </location>
</feature>
<dbReference type="PANTHER" id="PTHR12271">
    <property type="entry name" value="POLY A POLYMERASE CID PAP -RELATED"/>
    <property type="match status" value="1"/>
</dbReference>
<dbReference type="InParanoid" id="A7RX54"/>
<dbReference type="KEGG" id="nve:5515868"/>
<evidence type="ECO:0000256" key="5">
    <source>
        <dbReference type="ARBA" id="ARBA00022842"/>
    </source>
</evidence>
<dbReference type="SUPFAM" id="SSF81301">
    <property type="entry name" value="Nucleotidyltransferase"/>
    <property type="match status" value="1"/>
</dbReference>
<keyword evidence="3" id="KW-0808">Transferase</keyword>
<dbReference type="HOGENOM" id="CLU_033943_0_0_1"/>
<dbReference type="SUPFAM" id="SSF57756">
    <property type="entry name" value="Retrovirus zinc finger-like domains"/>
    <property type="match status" value="1"/>
</dbReference>
<evidence type="ECO:0000256" key="4">
    <source>
        <dbReference type="ARBA" id="ARBA00022723"/>
    </source>
</evidence>
<dbReference type="eggNOG" id="KOG2277">
    <property type="taxonomic scope" value="Eukaryota"/>
</dbReference>
<evidence type="ECO:0000256" key="1">
    <source>
        <dbReference type="ARBA" id="ARBA00001936"/>
    </source>
</evidence>
<sequence>STIVYKFDSSILTGGHAPVFTCCYCKKDGHIKEKCPDLKKPVIVALPRMTKVYQNIIDAACIRVGETMGLNHMEGQFRQEVLRNLEDYIREVYPAACLYLFGSSVNGFGFKESDLDICMTLDGKTKDDVDPIKVIHDLSKKLKQHSDIRNVLAITTAKVPIVKFYIRSVKREGDISLYNTLALENSRMLRTYADLDVRVRQLGFTLKIFAKVCDIGDASKGSLSSYAYILMLLHYLQTCQPPVIPILQELHNGQCPNNMIEGWNCWYYNDLPNLPKVWKSKNRESVGLLWLGFLRYYTETFDWEHDVVCCRRSKRLTKFEKMWTKHEFAIEDPFNLSHNLGAGITRKMATFISLVFRRGRERFGTPIQLPLQLYDEYFFNVDYLTDGALAPCDRNCRVCGRIGHLAKDCSLSSKNRHK</sequence>
<keyword evidence="5" id="KW-0460">Magnesium</keyword>
<dbReference type="InterPro" id="IPR001878">
    <property type="entry name" value="Znf_CCHC"/>
</dbReference>
<evidence type="ECO:0000256" key="3">
    <source>
        <dbReference type="ARBA" id="ARBA00022679"/>
    </source>
</evidence>
<dbReference type="InterPro" id="IPR036875">
    <property type="entry name" value="Znf_CCHC_sf"/>
</dbReference>
<dbReference type="GO" id="GO:0008270">
    <property type="term" value="F:zinc ion binding"/>
    <property type="evidence" value="ECO:0007669"/>
    <property type="project" value="UniProtKB-KW"/>
</dbReference>
<feature type="non-terminal residue" evidence="8">
    <location>
        <position position="1"/>
    </location>
</feature>
<proteinExistence type="predicted"/>
<organism evidence="8 9">
    <name type="scientific">Nematostella vectensis</name>
    <name type="common">Starlet sea anemone</name>
    <dbReference type="NCBI Taxonomy" id="45351"/>
    <lineage>
        <taxon>Eukaryota</taxon>
        <taxon>Metazoa</taxon>
        <taxon>Cnidaria</taxon>
        <taxon>Anthozoa</taxon>
        <taxon>Hexacorallia</taxon>
        <taxon>Actiniaria</taxon>
        <taxon>Edwardsiidae</taxon>
        <taxon>Nematostella</taxon>
    </lineage>
</organism>
<evidence type="ECO:0000259" key="7">
    <source>
        <dbReference type="PROSITE" id="PS50158"/>
    </source>
</evidence>
<comment type="cofactor">
    <cofactor evidence="2">
        <name>Mg(2+)</name>
        <dbReference type="ChEBI" id="CHEBI:18420"/>
    </cofactor>
</comment>
<keyword evidence="6" id="KW-0863">Zinc-finger</keyword>
<dbReference type="Pfam" id="PF22600">
    <property type="entry name" value="MTPAP-like_central"/>
    <property type="match status" value="1"/>
</dbReference>
<dbReference type="SMART" id="SM00343">
    <property type="entry name" value="ZnF_C2HC"/>
    <property type="match status" value="2"/>
</dbReference>
<dbReference type="CDD" id="cd05402">
    <property type="entry name" value="NT_PAP_TUTase"/>
    <property type="match status" value="1"/>
</dbReference>
<dbReference type="GO" id="GO:0050265">
    <property type="term" value="F:RNA uridylyltransferase activity"/>
    <property type="evidence" value="ECO:0000318"/>
    <property type="project" value="GO_Central"/>
</dbReference>
<dbReference type="Gene3D" id="1.10.1410.10">
    <property type="match status" value="1"/>
</dbReference>
<dbReference type="EMBL" id="DS469549">
    <property type="protein sequence ID" value="EDO43972.1"/>
    <property type="molecule type" value="Genomic_DNA"/>
</dbReference>
<dbReference type="Gene3D" id="3.30.460.10">
    <property type="entry name" value="Beta Polymerase, domain 2"/>
    <property type="match status" value="1"/>
</dbReference>
<name>A7RX54_NEMVE</name>
<keyword evidence="6" id="KW-0862">Zinc</keyword>
<dbReference type="PANTHER" id="PTHR12271:SF66">
    <property type="entry name" value="TERMINAL URIDYLYLTRANSFERASE TAILOR"/>
    <property type="match status" value="1"/>
</dbReference>
<dbReference type="GO" id="GO:0003676">
    <property type="term" value="F:nucleic acid binding"/>
    <property type="evidence" value="ECO:0007669"/>
    <property type="project" value="InterPro"/>
</dbReference>
<comment type="cofactor">
    <cofactor evidence="1">
        <name>Mn(2+)</name>
        <dbReference type="ChEBI" id="CHEBI:29035"/>
    </cofactor>
</comment>
<feature type="non-terminal residue" evidence="8">
    <location>
        <position position="418"/>
    </location>
</feature>
<evidence type="ECO:0000313" key="8">
    <source>
        <dbReference type="EMBL" id="EDO43972.1"/>
    </source>
</evidence>
<dbReference type="PhylomeDB" id="A7RX54"/>
<reference evidence="8 9" key="1">
    <citation type="journal article" date="2007" name="Science">
        <title>Sea anemone genome reveals ancestral eumetazoan gene repertoire and genomic organization.</title>
        <authorList>
            <person name="Putnam N.H."/>
            <person name="Srivastava M."/>
            <person name="Hellsten U."/>
            <person name="Dirks B."/>
            <person name="Chapman J."/>
            <person name="Salamov A."/>
            <person name="Terry A."/>
            <person name="Shapiro H."/>
            <person name="Lindquist E."/>
            <person name="Kapitonov V.V."/>
            <person name="Jurka J."/>
            <person name="Genikhovich G."/>
            <person name="Grigoriev I.V."/>
            <person name="Lucas S.M."/>
            <person name="Steele R.E."/>
            <person name="Finnerty J.R."/>
            <person name="Technau U."/>
            <person name="Martindale M.Q."/>
            <person name="Rokhsar D.S."/>
        </authorList>
    </citation>
    <scope>NUCLEOTIDE SEQUENCE [LARGE SCALE GENOMIC DNA]</scope>
    <source>
        <strain evidence="9">CH2 X CH6</strain>
    </source>
</reference>
<dbReference type="GO" id="GO:0031123">
    <property type="term" value="P:RNA 3'-end processing"/>
    <property type="evidence" value="ECO:0000318"/>
    <property type="project" value="GO_Central"/>
</dbReference>
<gene>
    <name evidence="8" type="ORF">NEMVEDRAFT_v1g96536</name>
</gene>
<evidence type="ECO:0000256" key="2">
    <source>
        <dbReference type="ARBA" id="ARBA00001946"/>
    </source>
</evidence>
<evidence type="ECO:0000313" key="9">
    <source>
        <dbReference type="Proteomes" id="UP000001593"/>
    </source>
</evidence>
<evidence type="ECO:0000256" key="6">
    <source>
        <dbReference type="PROSITE-ProRule" id="PRU00047"/>
    </source>
</evidence>
<dbReference type="STRING" id="45351.A7RX54"/>
<dbReference type="InterPro" id="IPR043519">
    <property type="entry name" value="NT_sf"/>
</dbReference>
<dbReference type="Pfam" id="PF03828">
    <property type="entry name" value="PAP_assoc"/>
    <property type="match status" value="1"/>
</dbReference>
<dbReference type="Proteomes" id="UP000001593">
    <property type="component" value="Unassembled WGS sequence"/>
</dbReference>
<dbReference type="InterPro" id="IPR002058">
    <property type="entry name" value="PAP_assoc"/>
</dbReference>
<dbReference type="PROSITE" id="PS50158">
    <property type="entry name" value="ZF_CCHC"/>
    <property type="match status" value="1"/>
</dbReference>
<keyword evidence="4" id="KW-0479">Metal-binding</keyword>
<protein>
    <recommendedName>
        <fullName evidence="7">CCHC-type domain-containing protein</fullName>
    </recommendedName>
</protein>
<dbReference type="AlphaFoldDB" id="A7RX54"/>
<keyword evidence="9" id="KW-1185">Reference proteome</keyword>
<dbReference type="OMA" id="DATSHAC"/>
<dbReference type="Pfam" id="PF00098">
    <property type="entry name" value="zf-CCHC"/>
    <property type="match status" value="1"/>
</dbReference>
<dbReference type="SUPFAM" id="SSF81631">
    <property type="entry name" value="PAP/OAS1 substrate-binding domain"/>
    <property type="match status" value="1"/>
</dbReference>
<dbReference type="InterPro" id="IPR054708">
    <property type="entry name" value="MTPAP-like_central"/>
</dbReference>